<dbReference type="InterPro" id="IPR052962">
    <property type="entry name" value="AA_Transporter_AGT"/>
</dbReference>
<dbReference type="Gene3D" id="1.20.1740.10">
    <property type="entry name" value="Amino acid/polyamine transporter I"/>
    <property type="match status" value="1"/>
</dbReference>
<dbReference type="OrthoDB" id="178667at2"/>
<dbReference type="Pfam" id="PF13520">
    <property type="entry name" value="AA_permease_2"/>
    <property type="match status" value="1"/>
</dbReference>
<evidence type="ECO:0000313" key="7">
    <source>
        <dbReference type="Proteomes" id="UP000192660"/>
    </source>
</evidence>
<evidence type="ECO:0000313" key="6">
    <source>
        <dbReference type="EMBL" id="SMC04044.1"/>
    </source>
</evidence>
<sequence length="515" mass="55048">MNSLKRDLDLKDLIIIGVAGAVGTGVLFSTAGMTALAGPGVVIAWIVGAIMYLFVGLTYVDLSALYPEAGGPSRYSLYSYGRITNLINAFADLIWYLFIPPVEALASVEGINYFYPHLINTAGSPTTLGALLGVILMVLFFPFNYFGIRAFAKSTDFLGVIKLLLYILVAIGFIAFARFSNFTAYGGIVPFGVGGIFAAIPLGMFAFGSIRVIPDYAEEVRSPKIIGRAIIWVVLGQTLIYVLLAVGFLTSINWVALKLHAGSWSAISSIAGNPFLTIASGAHIGWLIAFTVIIAILGPFVTGYIYQGAGTRILLAMSRTGLVSARMKEINQHYAIPVWALVVFTVVGAIVAYIAAPLPSIYNLISDAVVAGYLGFAVNPVVMLALRKQGREGKLQQGGLVAAIAFASASLIVYWSGWPSVPYASILLIAASIIFGLAYKVHEGAKNAIWYVAYIAFLTAMTYIGSVGAKKWINIDVGSLIVVLVSLIVFLPWGVASRLMQIDENTTTPQIAEIP</sequence>
<feature type="transmembrane region" description="Helical" evidence="5">
    <location>
        <begin position="448"/>
        <end position="466"/>
    </location>
</feature>
<keyword evidence="7" id="KW-1185">Reference proteome</keyword>
<dbReference type="AlphaFoldDB" id="A0A1W1WCL8"/>
<evidence type="ECO:0000256" key="5">
    <source>
        <dbReference type="SAM" id="Phobius"/>
    </source>
</evidence>
<feature type="transmembrane region" description="Helical" evidence="5">
    <location>
        <begin position="229"/>
        <end position="256"/>
    </location>
</feature>
<dbReference type="PANTHER" id="PTHR47547">
    <property type="match status" value="1"/>
</dbReference>
<accession>A0A1W1WCL8</accession>
<feature type="transmembrane region" description="Helical" evidence="5">
    <location>
        <begin position="334"/>
        <end position="356"/>
    </location>
</feature>
<protein>
    <submittedName>
        <fullName evidence="6">Amino acid/polyamine/organocation transporter, APC superfamily</fullName>
    </submittedName>
</protein>
<feature type="transmembrane region" description="Helical" evidence="5">
    <location>
        <begin position="12"/>
        <end position="36"/>
    </location>
</feature>
<feature type="transmembrane region" description="Helical" evidence="5">
    <location>
        <begin position="185"/>
        <end position="208"/>
    </location>
</feature>
<dbReference type="STRING" id="28034.BFX07_13825"/>
<evidence type="ECO:0000256" key="1">
    <source>
        <dbReference type="ARBA" id="ARBA00004141"/>
    </source>
</evidence>
<feature type="transmembrane region" description="Helical" evidence="5">
    <location>
        <begin position="368"/>
        <end position="386"/>
    </location>
</feature>
<dbReference type="GO" id="GO:0016020">
    <property type="term" value="C:membrane"/>
    <property type="evidence" value="ECO:0007669"/>
    <property type="project" value="UniProtKB-SubCell"/>
</dbReference>
<proteinExistence type="predicted"/>
<feature type="transmembrane region" description="Helical" evidence="5">
    <location>
        <begin position="284"/>
        <end position="306"/>
    </location>
</feature>
<keyword evidence="2 5" id="KW-0812">Transmembrane</keyword>
<evidence type="ECO:0000256" key="4">
    <source>
        <dbReference type="ARBA" id="ARBA00023136"/>
    </source>
</evidence>
<dbReference type="InterPro" id="IPR002293">
    <property type="entry name" value="AA/rel_permease1"/>
</dbReference>
<feature type="transmembrane region" description="Helical" evidence="5">
    <location>
        <begin position="423"/>
        <end position="441"/>
    </location>
</feature>
<feature type="transmembrane region" description="Helical" evidence="5">
    <location>
        <begin position="160"/>
        <end position="179"/>
    </location>
</feature>
<name>A0A1W1WCL8_SULTA</name>
<organism evidence="6 7">
    <name type="scientific">Sulfobacillus thermosulfidooxidans (strain DSM 9293 / VKM B-1269 / AT-1)</name>
    <dbReference type="NCBI Taxonomy" id="929705"/>
    <lineage>
        <taxon>Bacteria</taxon>
        <taxon>Bacillati</taxon>
        <taxon>Bacillota</taxon>
        <taxon>Clostridia</taxon>
        <taxon>Eubacteriales</taxon>
        <taxon>Clostridiales Family XVII. Incertae Sedis</taxon>
        <taxon>Sulfobacillus</taxon>
    </lineage>
</organism>
<evidence type="ECO:0000256" key="2">
    <source>
        <dbReference type="ARBA" id="ARBA00022692"/>
    </source>
</evidence>
<feature type="transmembrane region" description="Helical" evidence="5">
    <location>
        <begin position="86"/>
        <end position="108"/>
    </location>
</feature>
<feature type="transmembrane region" description="Helical" evidence="5">
    <location>
        <begin position="398"/>
        <end position="417"/>
    </location>
</feature>
<feature type="transmembrane region" description="Helical" evidence="5">
    <location>
        <begin position="128"/>
        <end position="148"/>
    </location>
</feature>
<gene>
    <name evidence="6" type="ORF">SAMN00768000_1432</name>
</gene>
<feature type="transmembrane region" description="Helical" evidence="5">
    <location>
        <begin position="472"/>
        <end position="493"/>
    </location>
</feature>
<keyword evidence="3 5" id="KW-1133">Transmembrane helix</keyword>
<dbReference type="Proteomes" id="UP000192660">
    <property type="component" value="Unassembled WGS sequence"/>
</dbReference>
<feature type="transmembrane region" description="Helical" evidence="5">
    <location>
        <begin position="42"/>
        <end position="66"/>
    </location>
</feature>
<keyword evidence="4 5" id="KW-0472">Membrane</keyword>
<reference evidence="7" key="1">
    <citation type="submission" date="2017-04" db="EMBL/GenBank/DDBJ databases">
        <authorList>
            <person name="Varghese N."/>
            <person name="Submissions S."/>
        </authorList>
    </citation>
    <scope>NUCLEOTIDE SEQUENCE [LARGE SCALE GENOMIC DNA]</scope>
    <source>
        <strain evidence="7">DSM 9293</strain>
    </source>
</reference>
<dbReference type="PANTHER" id="PTHR47547:SF1">
    <property type="entry name" value="ASPARTATE-PROTON SYMPORTER"/>
    <property type="match status" value="1"/>
</dbReference>
<comment type="subcellular location">
    <subcellularLocation>
        <location evidence="1">Membrane</location>
        <topology evidence="1">Multi-pass membrane protein</topology>
    </subcellularLocation>
</comment>
<evidence type="ECO:0000256" key="3">
    <source>
        <dbReference type="ARBA" id="ARBA00022989"/>
    </source>
</evidence>
<dbReference type="EMBL" id="FWWY01000001">
    <property type="protein sequence ID" value="SMC04044.1"/>
    <property type="molecule type" value="Genomic_DNA"/>
</dbReference>
<dbReference type="GO" id="GO:0022857">
    <property type="term" value="F:transmembrane transporter activity"/>
    <property type="evidence" value="ECO:0007669"/>
    <property type="project" value="InterPro"/>
</dbReference>